<dbReference type="Gene3D" id="3.40.50.150">
    <property type="entry name" value="Vaccinia Virus protein VP39"/>
    <property type="match status" value="1"/>
</dbReference>
<protein>
    <submittedName>
        <fullName evidence="1">Uncharacterized protein</fullName>
    </submittedName>
</protein>
<name>A0A383WDS8_TETOB</name>
<gene>
    <name evidence="1" type="ORF">BQ4739_LOCUS16114</name>
</gene>
<organism evidence="1 2">
    <name type="scientific">Tetradesmus obliquus</name>
    <name type="common">Green alga</name>
    <name type="synonym">Acutodesmus obliquus</name>
    <dbReference type="NCBI Taxonomy" id="3088"/>
    <lineage>
        <taxon>Eukaryota</taxon>
        <taxon>Viridiplantae</taxon>
        <taxon>Chlorophyta</taxon>
        <taxon>core chlorophytes</taxon>
        <taxon>Chlorophyceae</taxon>
        <taxon>CS clade</taxon>
        <taxon>Sphaeropleales</taxon>
        <taxon>Scenedesmaceae</taxon>
        <taxon>Tetradesmus</taxon>
    </lineage>
</organism>
<dbReference type="InterPro" id="IPR029063">
    <property type="entry name" value="SAM-dependent_MTases_sf"/>
</dbReference>
<dbReference type="EMBL" id="FNXT01001241">
    <property type="protein sequence ID" value="SZX75765.1"/>
    <property type="molecule type" value="Genomic_DNA"/>
</dbReference>
<sequence>MVQQAVQGDTVAVLAGYTLFRPPATNYTAFRGSAWSRSQWGSPCRKLLPRLAAAGTKQTASSQLCALPSIWKDCSQGIYLDIGTNVGVQLRKLYDPQQFPGAAVLPIFDRVFGNQRSGVCAIGVEANPHHTQYLQTLNSYFKQRGYQALILTEVAASVHSGTASFFLDADSPVEWGASLTHGKWQKNSKVKAKVRVQLLDLLAIMTEVVRPILHQEFAATAVMKLDVEGEEYALFPGLLLSGGLCDLNVLFLEPHREEFRGEGGVKMQISEMEEVFAKMRKANPHCTVKVTDLDDESYLDGKAILLPEVQQLRTSSGDRG</sequence>
<dbReference type="AlphaFoldDB" id="A0A383WDS8"/>
<evidence type="ECO:0000313" key="1">
    <source>
        <dbReference type="EMBL" id="SZX75765.1"/>
    </source>
</evidence>
<proteinExistence type="predicted"/>
<dbReference type="Proteomes" id="UP000256970">
    <property type="component" value="Unassembled WGS sequence"/>
</dbReference>
<evidence type="ECO:0000313" key="2">
    <source>
        <dbReference type="Proteomes" id="UP000256970"/>
    </source>
</evidence>
<keyword evidence="2" id="KW-1185">Reference proteome</keyword>
<accession>A0A383WDS8</accession>
<reference evidence="1 2" key="1">
    <citation type="submission" date="2016-10" db="EMBL/GenBank/DDBJ databases">
        <authorList>
            <person name="Cai Z."/>
        </authorList>
    </citation>
    <scope>NUCLEOTIDE SEQUENCE [LARGE SCALE GENOMIC DNA]</scope>
</reference>